<dbReference type="PANTHER" id="PTHR30629:SF6">
    <property type="entry name" value="PROPHAGE INTEGRASE INTA-RELATED"/>
    <property type="match status" value="1"/>
</dbReference>
<dbReference type="InterPro" id="IPR002104">
    <property type="entry name" value="Integrase_catalytic"/>
</dbReference>
<protein>
    <submittedName>
        <fullName evidence="8">Integrase, phage family</fullName>
    </submittedName>
</protein>
<reference evidence="8 9" key="1">
    <citation type="submission" date="2007-03" db="EMBL/GenBank/DDBJ databases">
        <authorList>
            <person name="Heidelberg J."/>
        </authorList>
    </citation>
    <scope>NUCLEOTIDE SEQUENCE [LARGE SCALE GENOMIC DNA]</scope>
    <source>
        <strain evidence="9">ATCC 39541 / Classical Ogawa 395 / O395</strain>
    </source>
</reference>
<dbReference type="InterPro" id="IPR025166">
    <property type="entry name" value="Integrase_DNA_bind_dom"/>
</dbReference>
<dbReference type="Pfam" id="PF13356">
    <property type="entry name" value="Arm-DNA-bind_3"/>
    <property type="match status" value="1"/>
</dbReference>
<dbReference type="GO" id="GO:0006310">
    <property type="term" value="P:DNA recombination"/>
    <property type="evidence" value="ECO:0007669"/>
    <property type="project" value="UniProtKB-KW"/>
</dbReference>
<evidence type="ECO:0000259" key="7">
    <source>
        <dbReference type="PROSITE" id="PS51900"/>
    </source>
</evidence>
<dbReference type="InterPro" id="IPR038488">
    <property type="entry name" value="Integrase_DNA-bd_sf"/>
</dbReference>
<evidence type="ECO:0000256" key="4">
    <source>
        <dbReference type="ARBA" id="ARBA00023172"/>
    </source>
</evidence>
<dbReference type="Proteomes" id="UP000000249">
    <property type="component" value="Chromosome 1"/>
</dbReference>
<dbReference type="Gene3D" id="1.10.150.130">
    <property type="match status" value="1"/>
</dbReference>
<feature type="domain" description="Tyr recombinase" evidence="6">
    <location>
        <begin position="209"/>
        <end position="386"/>
    </location>
</feature>
<dbReference type="KEGG" id="vcr:VC395_0863"/>
<evidence type="ECO:0000259" key="6">
    <source>
        <dbReference type="PROSITE" id="PS51898"/>
    </source>
</evidence>
<evidence type="ECO:0000256" key="3">
    <source>
        <dbReference type="ARBA" id="ARBA00023125"/>
    </source>
</evidence>
<dbReference type="EMBL" id="CP000627">
    <property type="protein sequence ID" value="ABQ21242.1"/>
    <property type="molecule type" value="Genomic_DNA"/>
</dbReference>
<feature type="domain" description="Core-binding (CB)" evidence="7">
    <location>
        <begin position="105"/>
        <end position="186"/>
    </location>
</feature>
<dbReference type="InterPro" id="IPR013762">
    <property type="entry name" value="Integrase-like_cat_sf"/>
</dbReference>
<dbReference type="SMR" id="A0A0H3AKT1"/>
<dbReference type="Gene3D" id="1.10.443.10">
    <property type="entry name" value="Intergrase catalytic core"/>
    <property type="match status" value="1"/>
</dbReference>
<dbReference type="Gene3D" id="3.30.160.390">
    <property type="entry name" value="Integrase, DNA-binding domain"/>
    <property type="match status" value="1"/>
</dbReference>
<dbReference type="GO" id="GO:0015074">
    <property type="term" value="P:DNA integration"/>
    <property type="evidence" value="ECO:0007669"/>
    <property type="project" value="UniProtKB-KW"/>
</dbReference>
<gene>
    <name evidence="8" type="ordered locus">VC0395_A0372</name>
</gene>
<accession>A0A0H3AKT1</accession>
<evidence type="ECO:0000313" key="8">
    <source>
        <dbReference type="EMBL" id="ABQ21242.1"/>
    </source>
</evidence>
<evidence type="ECO:0000313" key="9">
    <source>
        <dbReference type="Proteomes" id="UP000000249"/>
    </source>
</evidence>
<dbReference type="PROSITE" id="PS51900">
    <property type="entry name" value="CB"/>
    <property type="match status" value="1"/>
</dbReference>
<keyword evidence="4" id="KW-0233">DNA recombination</keyword>
<proteinExistence type="inferred from homology"/>
<evidence type="ECO:0000256" key="5">
    <source>
        <dbReference type="PROSITE-ProRule" id="PRU01248"/>
    </source>
</evidence>
<dbReference type="RefSeq" id="WP_001107728.1">
    <property type="nucleotide sequence ID" value="NC_009457.1"/>
</dbReference>
<dbReference type="InterPro" id="IPR050808">
    <property type="entry name" value="Phage_Integrase"/>
</dbReference>
<keyword evidence="3 5" id="KW-0238">DNA-binding</keyword>
<dbReference type="InterPro" id="IPR044068">
    <property type="entry name" value="CB"/>
</dbReference>
<evidence type="ECO:0000256" key="2">
    <source>
        <dbReference type="ARBA" id="ARBA00022908"/>
    </source>
</evidence>
<dbReference type="InterPro" id="IPR010998">
    <property type="entry name" value="Integrase_recombinase_N"/>
</dbReference>
<sequence length="422" mass="48363">MAKNTVKLTDKEIKASKPREKEYNLFDGDGLRLRIKPNGSKQWIFNYYRPTNGKRANLSFGMYPDISLLQARKSLLSAKELIAQGIDPQDDRKRQQQVHKEIHEHTFENVTKDWFAIKQNDVTPDYALDIWRSLELHIFPHISDKPVKAITAPEIIELLKPIEAKGSLETVKRLTQRLNEVMNFATNCGLIQANPLTGIKAAFKKPKKENMAALTPAELPELMSAIANASIKRTTRCLLEWQLHTMTRPAEASGARWDEINWEEKVWTIPAERMKKRREHRIPLTEQMLALLEVMKPISGHRDFIFPSDRAPKKPCNSQTANMALKRMGFAGRLVSHGLRSLASTTLNEQGFDPDLVESALAHVDDNQVRSAYNRTDYLERRKPMMCWWSEHIEEAARGSLSVTGTKQLKNKLPPPPTWKQM</sequence>
<dbReference type="AlphaFoldDB" id="A0A0H3AKT1"/>
<dbReference type="SUPFAM" id="SSF56349">
    <property type="entry name" value="DNA breaking-rejoining enzymes"/>
    <property type="match status" value="1"/>
</dbReference>
<dbReference type="PATRIC" id="fig|345073.21.peg.835"/>
<dbReference type="OrthoDB" id="9795573at2"/>
<keyword evidence="2" id="KW-0229">DNA integration</keyword>
<dbReference type="GO" id="GO:0003677">
    <property type="term" value="F:DNA binding"/>
    <property type="evidence" value="ECO:0007669"/>
    <property type="project" value="UniProtKB-UniRule"/>
</dbReference>
<dbReference type="InterPro" id="IPR053876">
    <property type="entry name" value="Phage_int_M"/>
</dbReference>
<dbReference type="FunFam" id="1.10.443.10:FF:000005">
    <property type="entry name" value="Phage integrase"/>
    <property type="match status" value="1"/>
</dbReference>
<dbReference type="eggNOG" id="COG0582">
    <property type="taxonomic scope" value="Bacteria"/>
</dbReference>
<dbReference type="InterPro" id="IPR011010">
    <property type="entry name" value="DNA_brk_join_enz"/>
</dbReference>
<dbReference type="FunFam" id="1.10.150.130:FF:000004">
    <property type="entry name" value="Phage integrase"/>
    <property type="match status" value="1"/>
</dbReference>
<evidence type="ECO:0000256" key="1">
    <source>
        <dbReference type="ARBA" id="ARBA00008857"/>
    </source>
</evidence>
<dbReference type="Pfam" id="PF22022">
    <property type="entry name" value="Phage_int_M"/>
    <property type="match status" value="1"/>
</dbReference>
<dbReference type="PROSITE" id="PS51898">
    <property type="entry name" value="TYR_RECOMBINASE"/>
    <property type="match status" value="1"/>
</dbReference>
<dbReference type="CDD" id="cd00801">
    <property type="entry name" value="INT_P4_C"/>
    <property type="match status" value="1"/>
</dbReference>
<dbReference type="Pfam" id="PF00589">
    <property type="entry name" value="Phage_integrase"/>
    <property type="match status" value="1"/>
</dbReference>
<dbReference type="NCBIfam" id="NF007246">
    <property type="entry name" value="PRK09692.1"/>
    <property type="match status" value="1"/>
</dbReference>
<dbReference type="PANTHER" id="PTHR30629">
    <property type="entry name" value="PROPHAGE INTEGRASE"/>
    <property type="match status" value="1"/>
</dbReference>
<dbReference type="KEGG" id="vco:VC0395_A0372"/>
<comment type="similarity">
    <text evidence="1">Belongs to the 'phage' integrase family.</text>
</comment>
<organism evidence="8 9">
    <name type="scientific">Vibrio cholerae serotype O1 (strain ATCC 39541 / Classical Ogawa 395 / O395)</name>
    <dbReference type="NCBI Taxonomy" id="345073"/>
    <lineage>
        <taxon>Bacteria</taxon>
        <taxon>Pseudomonadati</taxon>
        <taxon>Pseudomonadota</taxon>
        <taxon>Gammaproteobacteria</taxon>
        <taxon>Vibrionales</taxon>
        <taxon>Vibrionaceae</taxon>
        <taxon>Vibrio</taxon>
    </lineage>
</organism>
<name>A0A0H3AKT1_VIBC3</name>